<dbReference type="SUPFAM" id="SSF52200">
    <property type="entry name" value="Toll/Interleukin receptor TIR domain"/>
    <property type="match status" value="1"/>
</dbReference>
<dbReference type="PROSITE" id="PS50104">
    <property type="entry name" value="TIR"/>
    <property type="match status" value="1"/>
</dbReference>
<dbReference type="Gene3D" id="1.10.8.430">
    <property type="entry name" value="Helical domain of apoptotic protease-activating factors"/>
    <property type="match status" value="1"/>
</dbReference>
<dbReference type="Gene3D" id="3.40.50.300">
    <property type="entry name" value="P-loop containing nucleotide triphosphate hydrolases"/>
    <property type="match status" value="1"/>
</dbReference>
<keyword evidence="5" id="KW-0611">Plant defense</keyword>
<comment type="catalytic activity">
    <reaction evidence="7">
        <text>NAD(+) + H2O = ADP-D-ribose + nicotinamide + H(+)</text>
        <dbReference type="Rhea" id="RHEA:16301"/>
        <dbReference type="ChEBI" id="CHEBI:15377"/>
        <dbReference type="ChEBI" id="CHEBI:15378"/>
        <dbReference type="ChEBI" id="CHEBI:17154"/>
        <dbReference type="ChEBI" id="CHEBI:57540"/>
        <dbReference type="ChEBI" id="CHEBI:57967"/>
        <dbReference type="EC" id="3.2.2.6"/>
    </reaction>
    <physiologicalReaction direction="left-to-right" evidence="7">
        <dbReference type="Rhea" id="RHEA:16302"/>
    </physiologicalReaction>
</comment>
<keyword evidence="6" id="KW-0520">NAD</keyword>
<dbReference type="Proteomes" id="UP001324115">
    <property type="component" value="Unassembled WGS sequence"/>
</dbReference>
<evidence type="ECO:0000313" key="10">
    <source>
        <dbReference type="Proteomes" id="UP001324115"/>
    </source>
</evidence>
<dbReference type="InterPro" id="IPR002182">
    <property type="entry name" value="NB-ARC"/>
</dbReference>
<evidence type="ECO:0000256" key="6">
    <source>
        <dbReference type="ARBA" id="ARBA00023027"/>
    </source>
</evidence>
<dbReference type="InterPro" id="IPR044974">
    <property type="entry name" value="Disease_R_plants"/>
</dbReference>
<dbReference type="SUPFAM" id="SSF46785">
    <property type="entry name" value="Winged helix' DNA-binding domain"/>
    <property type="match status" value="1"/>
</dbReference>
<organism evidence="9 10">
    <name type="scientific">Quercus rubra</name>
    <name type="common">Northern red oak</name>
    <name type="synonym">Quercus borealis</name>
    <dbReference type="NCBI Taxonomy" id="3512"/>
    <lineage>
        <taxon>Eukaryota</taxon>
        <taxon>Viridiplantae</taxon>
        <taxon>Streptophyta</taxon>
        <taxon>Embryophyta</taxon>
        <taxon>Tracheophyta</taxon>
        <taxon>Spermatophyta</taxon>
        <taxon>Magnoliopsida</taxon>
        <taxon>eudicotyledons</taxon>
        <taxon>Gunneridae</taxon>
        <taxon>Pentapetalae</taxon>
        <taxon>rosids</taxon>
        <taxon>fabids</taxon>
        <taxon>Fagales</taxon>
        <taxon>Fagaceae</taxon>
        <taxon>Quercus</taxon>
    </lineage>
</organism>
<dbReference type="FunFam" id="1.10.8.430:FF:000002">
    <property type="entry name" value="Disease resistance protein (TIR-NBS-LRR class)"/>
    <property type="match status" value="1"/>
</dbReference>
<dbReference type="PRINTS" id="PR00364">
    <property type="entry name" value="DISEASERSIST"/>
</dbReference>
<dbReference type="InterPro" id="IPR027417">
    <property type="entry name" value="P-loop_NTPase"/>
</dbReference>
<evidence type="ECO:0000313" key="9">
    <source>
        <dbReference type="EMBL" id="KAK4571031.1"/>
    </source>
</evidence>
<sequence length="1043" mass="119831">MASMKCKRESSPSPSSSSTRYWKYEVFLSFKGEDTRYNFADHLYAALKQKGIITFRDEEELKRGKSISKLFEAIEESQIAIIIFSKNYASSKWCMKELAKINECRKEIGLIVMPIFYNVEPSDVKKQTGTFEQAFIDHQKCFEVNIKEVETWRTALKEVANISGWHLQNRLESEFIQDVAKEMMEKLSSKSSSITKNFIGIESTLAKFIPSYLSFENNICMIGIYGMGGLGKTTLARAVYDKFRSQFEGSSFIANVKEDSKKHGLPKLQQQLLADILEDKNILIRNVYDGVDIIEKRLCRKKVLLVIDDVDHLDQLEKLAGGHDWFGLGSRIIITTRDEHVLIQHRVHKRYNHNGLNNDDALKLFCLKAFKNEQPKKGYMQLSQEVVKYANGLPLALVTLGSFLVGRTIDEWQSALPSFKKTKGEIFNILKISYDGLEEMWKEIFLDIACFFRHWKKNQVIHILENCGFNARIGISVLGEKSLLSVDGDERLEMHDLLQEMGEKIVRFESKGKLRMQSRLWLNNDLLHVLKGNMVTNAIEAIVVGYKKKDFKFEEFLKVLSKMSNLRLMVIDKEVNLCFPNDQRHLDFPNQPRHLNVPNQLRHLSWNFCPLKCLSFSSQPMELVHLELRHSYLEYLWQGVMLSSKLKFIDLSYSNYLIRTPDFSGVPILKGLNLSSCRRLVEIHPSIGQLSKLRYLNLECCRSLTNLPRMSAEMQSLTVLNLQGCSRISSFLTFTGIMKSLSELKLGWTAINKVAPSSIKCLTALTLLDLSFCTDLECLPSNMHNLRSLEKLALFGCSKLKSLPRLPSTVRVIDAKLCYSLKWSLAQVKLSSWSQPLSQWCPYDERGILVEFKILFHFLQLQGLLCHKTVYGTSFKREEDGSRTEFLIIFLPSLIQTVRNSISIELPLNWYCSKWIGFALWASQSNYICLSDVIRARVIALGDMPQNYWAFELFTTLIRFENGICLLYLSHDDWFATVGNGKCSQIKVIFETDKKTVDVLDCGVCLIYEQDVEEFNLTNVQCLIANFGEVPIYKLIVGDDDEL</sequence>
<keyword evidence="2" id="KW-0433">Leucine-rich repeat</keyword>
<dbReference type="Pfam" id="PF01582">
    <property type="entry name" value="TIR"/>
    <property type="match status" value="1"/>
</dbReference>
<name>A0AAN7EFN3_QUERU</name>
<dbReference type="AlphaFoldDB" id="A0AAN7EFN3"/>
<dbReference type="EC" id="3.2.2.6" evidence="1"/>
<dbReference type="Gene3D" id="3.80.10.10">
    <property type="entry name" value="Ribonuclease Inhibitor"/>
    <property type="match status" value="2"/>
</dbReference>
<keyword evidence="3" id="KW-0677">Repeat</keyword>
<proteinExistence type="predicted"/>
<accession>A0AAN7EFN3</accession>
<dbReference type="FunFam" id="3.40.50.10140:FF:000007">
    <property type="entry name" value="Disease resistance protein (TIR-NBS-LRR class)"/>
    <property type="match status" value="1"/>
</dbReference>
<dbReference type="Pfam" id="PF00931">
    <property type="entry name" value="NB-ARC"/>
    <property type="match status" value="1"/>
</dbReference>
<dbReference type="SMART" id="SM00255">
    <property type="entry name" value="TIR"/>
    <property type="match status" value="1"/>
</dbReference>
<dbReference type="GO" id="GO:0007165">
    <property type="term" value="P:signal transduction"/>
    <property type="evidence" value="ECO:0007669"/>
    <property type="project" value="InterPro"/>
</dbReference>
<evidence type="ECO:0000256" key="7">
    <source>
        <dbReference type="ARBA" id="ARBA00047304"/>
    </source>
</evidence>
<evidence type="ECO:0000256" key="5">
    <source>
        <dbReference type="ARBA" id="ARBA00022821"/>
    </source>
</evidence>
<evidence type="ECO:0000256" key="2">
    <source>
        <dbReference type="ARBA" id="ARBA00022614"/>
    </source>
</evidence>
<evidence type="ECO:0000256" key="4">
    <source>
        <dbReference type="ARBA" id="ARBA00022801"/>
    </source>
</evidence>
<dbReference type="InterPro" id="IPR000157">
    <property type="entry name" value="TIR_dom"/>
</dbReference>
<dbReference type="Pfam" id="PF23282">
    <property type="entry name" value="WHD_ROQ1"/>
    <property type="match status" value="1"/>
</dbReference>
<keyword evidence="10" id="KW-1185">Reference proteome</keyword>
<dbReference type="InterPro" id="IPR035897">
    <property type="entry name" value="Toll_tir_struct_dom_sf"/>
</dbReference>
<dbReference type="Pfam" id="PF20160">
    <property type="entry name" value="C-JID"/>
    <property type="match status" value="1"/>
</dbReference>
<reference evidence="9 10" key="1">
    <citation type="journal article" date="2023" name="G3 (Bethesda)">
        <title>A haplotype-resolved chromosome-scale genome for Quercus rubra L. provides insights into the genetics of adaptive traits for red oak species.</title>
        <authorList>
            <person name="Kapoor B."/>
            <person name="Jenkins J."/>
            <person name="Schmutz J."/>
            <person name="Zhebentyayeva T."/>
            <person name="Kuelheim C."/>
            <person name="Coggeshall M."/>
            <person name="Heim C."/>
            <person name="Lasky J.R."/>
            <person name="Leites L."/>
            <person name="Islam-Faridi N."/>
            <person name="Romero-Severson J."/>
            <person name="DeLeo V.L."/>
            <person name="Lucas S.M."/>
            <person name="Lazic D."/>
            <person name="Gailing O."/>
            <person name="Carlson J."/>
            <person name="Staton M."/>
        </authorList>
    </citation>
    <scope>NUCLEOTIDE SEQUENCE [LARGE SCALE GENOMIC DNA]</scope>
    <source>
        <strain evidence="9">Pseudo-F2</strain>
    </source>
</reference>
<evidence type="ECO:0000259" key="8">
    <source>
        <dbReference type="PROSITE" id="PS50104"/>
    </source>
</evidence>
<evidence type="ECO:0000256" key="1">
    <source>
        <dbReference type="ARBA" id="ARBA00011982"/>
    </source>
</evidence>
<dbReference type="PANTHER" id="PTHR11017:SF559">
    <property type="entry name" value="DISEASE RESISTANCE PROTEIN CHL1"/>
    <property type="match status" value="1"/>
</dbReference>
<dbReference type="InterPro" id="IPR058192">
    <property type="entry name" value="WHD_ROQ1-like"/>
</dbReference>
<keyword evidence="4" id="KW-0378">Hydrolase</keyword>
<dbReference type="InterPro" id="IPR032675">
    <property type="entry name" value="LRR_dom_sf"/>
</dbReference>
<feature type="domain" description="TIR" evidence="8">
    <location>
        <begin position="22"/>
        <end position="187"/>
    </location>
</feature>
<dbReference type="PANTHER" id="PTHR11017">
    <property type="entry name" value="LEUCINE-RICH REPEAT-CONTAINING PROTEIN"/>
    <property type="match status" value="1"/>
</dbReference>
<dbReference type="GO" id="GO:0006952">
    <property type="term" value="P:defense response"/>
    <property type="evidence" value="ECO:0007669"/>
    <property type="project" value="UniProtKB-KW"/>
</dbReference>
<dbReference type="InterPro" id="IPR036390">
    <property type="entry name" value="WH_DNA-bd_sf"/>
</dbReference>
<evidence type="ECO:0000256" key="3">
    <source>
        <dbReference type="ARBA" id="ARBA00022737"/>
    </source>
</evidence>
<dbReference type="GO" id="GO:0061809">
    <property type="term" value="F:NAD+ nucleosidase activity, cyclic ADP-ribose generating"/>
    <property type="evidence" value="ECO:0007669"/>
    <property type="project" value="UniProtKB-EC"/>
</dbReference>
<dbReference type="SUPFAM" id="SSF52540">
    <property type="entry name" value="P-loop containing nucleoside triphosphate hydrolases"/>
    <property type="match status" value="1"/>
</dbReference>
<dbReference type="EMBL" id="JAXUIC010000009">
    <property type="protein sequence ID" value="KAK4571031.1"/>
    <property type="molecule type" value="Genomic_DNA"/>
</dbReference>
<dbReference type="Gene3D" id="3.40.50.10140">
    <property type="entry name" value="Toll/interleukin-1 receptor homology (TIR) domain"/>
    <property type="match status" value="1"/>
</dbReference>
<dbReference type="GO" id="GO:0043531">
    <property type="term" value="F:ADP binding"/>
    <property type="evidence" value="ECO:0007669"/>
    <property type="project" value="InterPro"/>
</dbReference>
<gene>
    <name evidence="9" type="ORF">RGQ29_029754</name>
</gene>
<dbReference type="InterPro" id="IPR042197">
    <property type="entry name" value="Apaf_helical"/>
</dbReference>
<dbReference type="SUPFAM" id="SSF52058">
    <property type="entry name" value="L domain-like"/>
    <property type="match status" value="1"/>
</dbReference>
<comment type="caution">
    <text evidence="9">The sequence shown here is derived from an EMBL/GenBank/DDBJ whole genome shotgun (WGS) entry which is preliminary data.</text>
</comment>
<protein>
    <recommendedName>
        <fullName evidence="1">ADP-ribosyl cyclase/cyclic ADP-ribose hydrolase</fullName>
        <ecNumber evidence="1">3.2.2.6</ecNumber>
    </recommendedName>
</protein>
<dbReference type="InterPro" id="IPR045344">
    <property type="entry name" value="C-JID"/>
</dbReference>